<protein>
    <submittedName>
        <fullName evidence="1">DUF4082 domain-containing protein</fullName>
    </submittedName>
</protein>
<reference evidence="1 2" key="1">
    <citation type="submission" date="2020-02" db="EMBL/GenBank/DDBJ databases">
        <title>Draft genome sequence of two Spirosoma agri KCTC 52727 and Spirosoma terrae KCTC 52035.</title>
        <authorList>
            <person name="Rojas J."/>
            <person name="Ambika Manirajan B."/>
            <person name="Suarez C."/>
            <person name="Ratering S."/>
            <person name="Schnell S."/>
        </authorList>
    </citation>
    <scope>NUCLEOTIDE SEQUENCE [LARGE SCALE GENOMIC DNA]</scope>
    <source>
        <strain evidence="1 2">KCTC 52035</strain>
    </source>
</reference>
<dbReference type="PROSITE" id="PS51257">
    <property type="entry name" value="PROKAR_LIPOPROTEIN"/>
    <property type="match status" value="1"/>
</dbReference>
<evidence type="ECO:0000313" key="2">
    <source>
        <dbReference type="Proteomes" id="UP000474175"/>
    </source>
</evidence>
<name>A0A6L9L0E6_9BACT</name>
<dbReference type="RefSeq" id="WP_163942927.1">
    <property type="nucleotide sequence ID" value="NZ_JAAFZH010000001.1"/>
</dbReference>
<dbReference type="EMBL" id="JAAFZH010000001">
    <property type="protein sequence ID" value="NDU93964.1"/>
    <property type="molecule type" value="Genomic_DNA"/>
</dbReference>
<evidence type="ECO:0000313" key="1">
    <source>
        <dbReference type="EMBL" id="NDU93964.1"/>
    </source>
</evidence>
<dbReference type="AlphaFoldDB" id="A0A6L9L0E6"/>
<comment type="caution">
    <text evidence="1">The sequence shown here is derived from an EMBL/GenBank/DDBJ whole genome shotgun (WGS) entry which is preliminary data.</text>
</comment>
<keyword evidence="2" id="KW-1185">Reference proteome</keyword>
<gene>
    <name evidence="1" type="ORF">GK108_03690</name>
</gene>
<sequence length="203" mass="21908">MKTLSIWALALCLAVSGCKKDDETTTNPTPAKPAENPTAKLVETGSYKLVSLDFSSYKGGEYGYVFSANADGKITQLGCQMPETGVYTVSLWDDNAGKLVRQKTVEQTAPAKATLATIDELVVSKDKRYVVTVNLTAGGILKKVYRLDSGTATLITYPKVVGNVLLVAPKYKYAVSTPTYPDGTDQLTNTFIFGIPDFTFIPN</sequence>
<proteinExistence type="predicted"/>
<dbReference type="Proteomes" id="UP000474175">
    <property type="component" value="Unassembled WGS sequence"/>
</dbReference>
<organism evidence="1 2">
    <name type="scientific">Spirosoma terrae</name>
    <dbReference type="NCBI Taxonomy" id="1968276"/>
    <lineage>
        <taxon>Bacteria</taxon>
        <taxon>Pseudomonadati</taxon>
        <taxon>Bacteroidota</taxon>
        <taxon>Cytophagia</taxon>
        <taxon>Cytophagales</taxon>
        <taxon>Cytophagaceae</taxon>
        <taxon>Spirosoma</taxon>
    </lineage>
</organism>
<accession>A0A6L9L0E6</accession>